<evidence type="ECO:0000256" key="5">
    <source>
        <dbReference type="ARBA" id="ARBA00023237"/>
    </source>
</evidence>
<dbReference type="AlphaFoldDB" id="A0A5M8NYQ3"/>
<evidence type="ECO:0000259" key="7">
    <source>
        <dbReference type="Pfam" id="PF14322"/>
    </source>
</evidence>
<keyword evidence="5" id="KW-0998">Cell outer membrane</keyword>
<sequence length="665" mass="75729">MTKKFIVNRQLPVVLLFAIIVLSFLSCDFLNVNDYFNETLKYDSVFHKKENIERYLWATAAYFPDEGNLLGSTPMPGPLATDEGFCLTSNFGGSQYVLGAITPSTGGMQNWNTMYIVIRKANTVLARMNEAVDLTTFNKQDIMGYTYFLRAYAYYNLLMKYGPVVIIGDDILDNNESSEYYDMVRATFDESMEYVCAELEKAALYLPSEVPVTYFGRPSRGAALGLIARLRLIHASPLYNGQTAAHTYFGNWKRSTDGEYYVQQQYDESRWATAAYASKRIIDLDAYSLHTSPKVTDSYVPPANVPTDPFPDGAGDIDPYRSYADMFNGEDLAARNPELIWGRSSPGVESSSRYVFPVEVMGGYNCMGVTQKVIDAYRMADGRTIENASTEYPYLLEGVSRPRNFSAYEFRSDISNMYVNREMRFYASIGYSGCFWAANSTSATANKTRTVTYYLDGNAGQRAIFSLNSTGRLNYPITGYVLKKFVHPDDAWEGANASRIAKSYPIIRYAEILLSYVEALNNLTATHTITTEDGESVVLSRDKEEMRKYFNMVHFRVGLPGLTEDELNSPQTMQELIERERMVEFLFEDRRYFDVRRWGKYESSEKETIMGMNTDANLPEYYNIVPVNHSQARNRVIDKRMVLFPLELNEVRKAPSLDQNPGWQD</sequence>
<proteinExistence type="inferred from homology"/>
<dbReference type="InterPro" id="IPR011990">
    <property type="entry name" value="TPR-like_helical_dom_sf"/>
</dbReference>
<dbReference type="GO" id="GO:0009279">
    <property type="term" value="C:cell outer membrane"/>
    <property type="evidence" value="ECO:0007669"/>
    <property type="project" value="UniProtKB-SubCell"/>
</dbReference>
<evidence type="ECO:0000256" key="1">
    <source>
        <dbReference type="ARBA" id="ARBA00004442"/>
    </source>
</evidence>
<evidence type="ECO:0000313" key="8">
    <source>
        <dbReference type="EMBL" id="KAA6301155.1"/>
    </source>
</evidence>
<dbReference type="Pfam" id="PF14322">
    <property type="entry name" value="SusD-like_3"/>
    <property type="match status" value="1"/>
</dbReference>
<evidence type="ECO:0000259" key="6">
    <source>
        <dbReference type="Pfam" id="PF07980"/>
    </source>
</evidence>
<evidence type="ECO:0000256" key="4">
    <source>
        <dbReference type="ARBA" id="ARBA00023136"/>
    </source>
</evidence>
<dbReference type="PROSITE" id="PS51257">
    <property type="entry name" value="PROKAR_LIPOPROTEIN"/>
    <property type="match status" value="1"/>
</dbReference>
<feature type="domain" description="RagB/SusD" evidence="6">
    <location>
        <begin position="353"/>
        <end position="663"/>
    </location>
</feature>
<comment type="similarity">
    <text evidence="2">Belongs to the SusD family.</text>
</comment>
<protein>
    <submittedName>
        <fullName evidence="8">RagB/SusD family nutrient uptake outer membrane protein</fullName>
    </submittedName>
</protein>
<dbReference type="InterPro" id="IPR033985">
    <property type="entry name" value="SusD-like_N"/>
</dbReference>
<comment type="caution">
    <text evidence="8">The sequence shown here is derived from an EMBL/GenBank/DDBJ whole genome shotgun (WGS) entry which is preliminary data.</text>
</comment>
<dbReference type="Pfam" id="PF07980">
    <property type="entry name" value="SusD_RagB"/>
    <property type="match status" value="1"/>
</dbReference>
<reference evidence="8 9" key="1">
    <citation type="submission" date="2019-03" db="EMBL/GenBank/DDBJ databases">
        <title>Single cell metagenomics reveals metabolic interactions within the superorganism composed of flagellate Streblomastix strix and complex community of Bacteroidetes bacteria on its surface.</title>
        <authorList>
            <person name="Treitli S.C."/>
            <person name="Kolisko M."/>
            <person name="Husnik F."/>
            <person name="Keeling P."/>
            <person name="Hampl V."/>
        </authorList>
    </citation>
    <scope>NUCLEOTIDE SEQUENCE [LARGE SCALE GENOMIC DNA]</scope>
    <source>
        <strain evidence="8">St1</strain>
    </source>
</reference>
<organism evidence="8 9">
    <name type="scientific">Candidatus Ordinivivax streblomastigis</name>
    <dbReference type="NCBI Taxonomy" id="2540710"/>
    <lineage>
        <taxon>Bacteria</taxon>
        <taxon>Pseudomonadati</taxon>
        <taxon>Bacteroidota</taxon>
        <taxon>Bacteroidia</taxon>
        <taxon>Bacteroidales</taxon>
        <taxon>Candidatus Ordinivivax</taxon>
    </lineage>
</organism>
<dbReference type="SUPFAM" id="SSF48452">
    <property type="entry name" value="TPR-like"/>
    <property type="match status" value="1"/>
</dbReference>
<name>A0A5M8NYQ3_9BACT</name>
<gene>
    <name evidence="8" type="ORF">EZS26_002676</name>
</gene>
<dbReference type="EMBL" id="SNRX01000025">
    <property type="protein sequence ID" value="KAA6301155.1"/>
    <property type="molecule type" value="Genomic_DNA"/>
</dbReference>
<evidence type="ECO:0000256" key="3">
    <source>
        <dbReference type="ARBA" id="ARBA00022729"/>
    </source>
</evidence>
<keyword evidence="4" id="KW-0472">Membrane</keyword>
<feature type="domain" description="SusD-like N-terminal" evidence="7">
    <location>
        <begin position="46"/>
        <end position="232"/>
    </location>
</feature>
<keyword evidence="3" id="KW-0732">Signal</keyword>
<accession>A0A5M8NYQ3</accession>
<comment type="subcellular location">
    <subcellularLocation>
        <location evidence="1">Cell outer membrane</location>
    </subcellularLocation>
</comment>
<evidence type="ECO:0000313" key="9">
    <source>
        <dbReference type="Proteomes" id="UP000324575"/>
    </source>
</evidence>
<dbReference type="InterPro" id="IPR012944">
    <property type="entry name" value="SusD_RagB_dom"/>
</dbReference>
<dbReference type="Proteomes" id="UP000324575">
    <property type="component" value="Unassembled WGS sequence"/>
</dbReference>
<evidence type="ECO:0000256" key="2">
    <source>
        <dbReference type="ARBA" id="ARBA00006275"/>
    </source>
</evidence>
<dbReference type="Gene3D" id="1.25.40.390">
    <property type="match status" value="1"/>
</dbReference>